<dbReference type="SUPFAM" id="SSF52317">
    <property type="entry name" value="Class I glutamine amidotransferase-like"/>
    <property type="match status" value="1"/>
</dbReference>
<dbReference type="GO" id="GO:1903600">
    <property type="term" value="C:glutaminase complex"/>
    <property type="evidence" value="ECO:0007669"/>
    <property type="project" value="TreeGrafter"/>
</dbReference>
<dbReference type="NCBIfam" id="TIGR03800">
    <property type="entry name" value="PLP_synth_Pdx2"/>
    <property type="match status" value="1"/>
</dbReference>
<dbReference type="PANTHER" id="PTHR31559">
    <property type="entry name" value="PYRIDOXAL 5'-PHOSPHATE SYNTHASE SUBUNIT SNO"/>
    <property type="match status" value="1"/>
</dbReference>
<evidence type="ECO:0000256" key="2">
    <source>
        <dbReference type="PIRSR" id="PIRSR005639-1"/>
    </source>
</evidence>
<evidence type="ECO:0000313" key="4">
    <source>
        <dbReference type="EMBL" id="AIF01798.1"/>
    </source>
</evidence>
<feature type="active site" description="Charge relay system" evidence="2">
    <location>
        <position position="208"/>
    </location>
</feature>
<dbReference type="EMBL" id="KF900631">
    <property type="protein sequence ID" value="AIF01798.1"/>
    <property type="molecule type" value="Genomic_DNA"/>
</dbReference>
<proteinExistence type="predicted"/>
<feature type="active site" description="Charge relay system" evidence="2">
    <location>
        <position position="206"/>
    </location>
</feature>
<name>A0A075GJL8_9EURY</name>
<reference evidence="4" key="1">
    <citation type="journal article" date="2014" name="Genome Biol. Evol.">
        <title>Pangenome evidence for extensive interdomain horizontal transfer affecting lineage core and shell genes in uncultured planktonic thaumarchaeota and euryarchaeota.</title>
        <authorList>
            <person name="Deschamps P."/>
            <person name="Zivanovic Y."/>
            <person name="Moreira D."/>
            <person name="Rodriguez-Valera F."/>
            <person name="Lopez-Garcia P."/>
        </authorList>
    </citation>
    <scope>NUCLEOTIDE SEQUENCE</scope>
</reference>
<dbReference type="PROSITE" id="PS51273">
    <property type="entry name" value="GATASE_TYPE_1"/>
    <property type="match status" value="1"/>
</dbReference>
<dbReference type="GO" id="GO:0005829">
    <property type="term" value="C:cytosol"/>
    <property type="evidence" value="ECO:0007669"/>
    <property type="project" value="TreeGrafter"/>
</dbReference>
<organism evidence="4">
    <name type="scientific">uncultured marine group II/III euryarchaeote KM3_14_H03</name>
    <dbReference type="NCBI Taxonomy" id="1457891"/>
    <lineage>
        <taxon>Archaea</taxon>
        <taxon>Methanobacteriati</taxon>
        <taxon>Methanobacteriota</taxon>
        <taxon>environmental samples</taxon>
    </lineage>
</organism>
<evidence type="ECO:0000256" key="1">
    <source>
        <dbReference type="ARBA" id="ARBA00022962"/>
    </source>
</evidence>
<evidence type="ECO:0000256" key="3">
    <source>
        <dbReference type="PIRSR" id="PIRSR005639-2"/>
    </source>
</evidence>
<sequence length="228" mass="24459">MHNPTSRPQSFSSSEARQSNFGVAGRAAMLRIGLVMLQGARHVHMSALQRAAEECGIEISLHELRMASDLVDADLHAMVLPGGESTTMRLTGNHEASGLLPAVFDWIRSDTSRPVLGTCAGAILLSDPQDGGEPLIPASIGRNAYGSQANSFQDELYSEMLGRDFPGVFIRAPRFDSIDDSAEVAATHDGEVVGIKHANRLALTFHPELSADTGFHRWLIEAAEEAAA</sequence>
<dbReference type="GO" id="GO:0004359">
    <property type="term" value="F:glutaminase activity"/>
    <property type="evidence" value="ECO:0007669"/>
    <property type="project" value="InterPro"/>
</dbReference>
<dbReference type="InterPro" id="IPR002161">
    <property type="entry name" value="PdxT/SNO"/>
</dbReference>
<feature type="binding site" evidence="3">
    <location>
        <begin position="83"/>
        <end position="85"/>
    </location>
    <ligand>
        <name>L-glutamine</name>
        <dbReference type="ChEBI" id="CHEBI:58359"/>
    </ligand>
</feature>
<dbReference type="InterPro" id="IPR029062">
    <property type="entry name" value="Class_I_gatase-like"/>
</dbReference>
<dbReference type="Pfam" id="PF01174">
    <property type="entry name" value="SNO"/>
    <property type="match status" value="1"/>
</dbReference>
<protein>
    <submittedName>
        <fullName evidence="4">Glutamine amidotransferase subunit (PdxT, pdx2)</fullName>
    </submittedName>
</protein>
<feature type="binding site" evidence="3">
    <location>
        <begin position="170"/>
        <end position="171"/>
    </location>
    <ligand>
        <name>L-glutamine</name>
        <dbReference type="ChEBI" id="CHEBI:58359"/>
    </ligand>
</feature>
<dbReference type="Gene3D" id="3.40.50.880">
    <property type="match status" value="1"/>
</dbReference>
<feature type="binding site" evidence="3">
    <location>
        <position position="142"/>
    </location>
    <ligand>
        <name>L-glutamine</name>
        <dbReference type="ChEBI" id="CHEBI:58359"/>
    </ligand>
</feature>
<dbReference type="AlphaFoldDB" id="A0A075GJL8"/>
<keyword evidence="4" id="KW-0808">Transferase</keyword>
<keyword evidence="1 4" id="KW-0315">Glutamine amidotransferase</keyword>
<feature type="active site" description="Nucleophile" evidence="2">
    <location>
        <position position="119"/>
    </location>
</feature>
<gene>
    <name evidence="4" type="primary">pdx2</name>
    <name evidence="4" type="synonym">pdxT</name>
</gene>
<dbReference type="PANTHER" id="PTHR31559:SF0">
    <property type="entry name" value="PYRIDOXAL 5'-PHOSPHATE SYNTHASE SUBUNIT SNO1-RELATED"/>
    <property type="match status" value="1"/>
</dbReference>
<dbReference type="GO" id="GO:0008614">
    <property type="term" value="P:pyridoxine metabolic process"/>
    <property type="evidence" value="ECO:0007669"/>
    <property type="project" value="TreeGrafter"/>
</dbReference>
<accession>A0A075GJL8</accession>
<dbReference type="GO" id="GO:0016740">
    <property type="term" value="F:transferase activity"/>
    <property type="evidence" value="ECO:0007669"/>
    <property type="project" value="UniProtKB-KW"/>
</dbReference>
<dbReference type="PROSITE" id="PS51130">
    <property type="entry name" value="PDXT_SNO_2"/>
    <property type="match status" value="1"/>
</dbReference>
<dbReference type="GO" id="GO:0042823">
    <property type="term" value="P:pyridoxal phosphate biosynthetic process"/>
    <property type="evidence" value="ECO:0007669"/>
    <property type="project" value="InterPro"/>
</dbReference>
<dbReference type="PIRSF" id="PIRSF005639">
    <property type="entry name" value="Glut_amidoT_SNO"/>
    <property type="match status" value="1"/>
</dbReference>